<dbReference type="InterPro" id="IPR039218">
    <property type="entry name" value="REM_fam"/>
</dbReference>
<evidence type="ECO:0000256" key="5">
    <source>
        <dbReference type="ARBA" id="ARBA00023163"/>
    </source>
</evidence>
<dbReference type="GO" id="GO:0005634">
    <property type="term" value="C:nucleus"/>
    <property type="evidence" value="ECO:0007669"/>
    <property type="project" value="UniProtKB-SubCell"/>
</dbReference>
<evidence type="ECO:0000259" key="8">
    <source>
        <dbReference type="PROSITE" id="PS50863"/>
    </source>
</evidence>
<keyword evidence="3" id="KW-0805">Transcription regulation</keyword>
<proteinExistence type="predicted"/>
<dbReference type="GO" id="GO:0003677">
    <property type="term" value="F:DNA binding"/>
    <property type="evidence" value="ECO:0007669"/>
    <property type="project" value="UniProtKB-KW"/>
</dbReference>
<evidence type="ECO:0000256" key="3">
    <source>
        <dbReference type="ARBA" id="ARBA00023015"/>
    </source>
</evidence>
<organism evidence="9 10">
    <name type="scientific">Penstemon smallii</name>
    <dbReference type="NCBI Taxonomy" id="265156"/>
    <lineage>
        <taxon>Eukaryota</taxon>
        <taxon>Viridiplantae</taxon>
        <taxon>Streptophyta</taxon>
        <taxon>Embryophyta</taxon>
        <taxon>Tracheophyta</taxon>
        <taxon>Spermatophyta</taxon>
        <taxon>Magnoliopsida</taxon>
        <taxon>eudicotyledons</taxon>
        <taxon>Gunneridae</taxon>
        <taxon>Pentapetalae</taxon>
        <taxon>asterids</taxon>
        <taxon>lamiids</taxon>
        <taxon>Lamiales</taxon>
        <taxon>Plantaginaceae</taxon>
        <taxon>Cheloneae</taxon>
        <taxon>Penstemon</taxon>
    </lineage>
</organism>
<protein>
    <recommendedName>
        <fullName evidence="8">TF-B3 domain-containing protein</fullName>
    </recommendedName>
</protein>
<evidence type="ECO:0000256" key="1">
    <source>
        <dbReference type="ARBA" id="ARBA00004123"/>
    </source>
</evidence>
<comment type="subcellular location">
    <subcellularLocation>
        <location evidence="1">Nucleus</location>
    </subcellularLocation>
</comment>
<dbReference type="Gene3D" id="2.40.330.10">
    <property type="entry name" value="DNA-binding pseudobarrel domain"/>
    <property type="match status" value="4"/>
</dbReference>
<dbReference type="SUPFAM" id="SSF101936">
    <property type="entry name" value="DNA-binding pseudobarrel domain"/>
    <property type="match status" value="4"/>
</dbReference>
<keyword evidence="6" id="KW-0539">Nucleus</keyword>
<evidence type="ECO:0000256" key="4">
    <source>
        <dbReference type="ARBA" id="ARBA00023125"/>
    </source>
</evidence>
<dbReference type="PROSITE" id="PS50863">
    <property type="entry name" value="B3"/>
    <property type="match status" value="4"/>
</dbReference>
<keyword evidence="2" id="KW-0677">Repeat</keyword>
<dbReference type="Proteomes" id="UP001634393">
    <property type="component" value="Unassembled WGS sequence"/>
</dbReference>
<feature type="domain" description="TF-B3" evidence="8">
    <location>
        <begin position="144"/>
        <end position="247"/>
    </location>
</feature>
<keyword evidence="4" id="KW-0238">DNA-binding</keyword>
<feature type="domain" description="TF-B3" evidence="8">
    <location>
        <begin position="17"/>
        <end position="115"/>
    </location>
</feature>
<dbReference type="InterPro" id="IPR003340">
    <property type="entry name" value="B3_DNA-bd"/>
</dbReference>
<gene>
    <name evidence="9" type="ORF">ACJIZ3_020770</name>
</gene>
<sequence length="488" mass="55990">MNLLSEEKMELGKSVTPKHFFKVMMSGFRERLSLPPVFCRKLEAEKSKDSSAHEAVVTTQKGIWKIELCKNRKGIISFTEGWPNFVRHHNLNLGDFIVFEHNGDMKFNAFIFDPTACEKEFRVERANPSHHPKNTKRDKQTPHFILTMKPYHGGKRGHAIIPIEFVRSSDLSEKKKKSVILRGPSTGKTWPVNLYYQKTGRHRCGMCGGWPDFYKFNKLKNGDVCHFELNCGDSKQSTTTINRMEGKSVVPRHFFKVMMPGFSESLNLPQVFCRKLEAEKSKDSSAHDEAIVTTQKGISKIKLRKNRKGLISFEEGWPNFVHHHALNLGDFIVFEHNGNMNFNAFIFDPTACEKQFRVERANPSQHPKNTRRDNQSSPHFILTMKPYNGSKKRGNATIPIEFAKSNSLSKKECVILRVPSSGKTWPVKLSFQKTGQSRCRMKGRGWCEFYESNKLKNGDVCHFMLNHGESKRSTTTVVMDVQIFRAPA</sequence>
<dbReference type="EMBL" id="JBJXBP010000006">
    <property type="protein sequence ID" value="KAL3824741.1"/>
    <property type="molecule type" value="Genomic_DNA"/>
</dbReference>
<accession>A0ABD3SJZ4</accession>
<dbReference type="AlphaFoldDB" id="A0ABD3SJZ4"/>
<name>A0ABD3SJZ4_9LAMI</name>
<keyword evidence="5" id="KW-0804">Transcription</keyword>
<comment type="caution">
    <text evidence="9">The sequence shown here is derived from an EMBL/GenBank/DDBJ whole genome shotgun (WGS) entry which is preliminary data.</text>
</comment>
<evidence type="ECO:0000256" key="7">
    <source>
        <dbReference type="SAM" id="MobiDB-lite"/>
    </source>
</evidence>
<evidence type="ECO:0000313" key="9">
    <source>
        <dbReference type="EMBL" id="KAL3824741.1"/>
    </source>
</evidence>
<evidence type="ECO:0000256" key="6">
    <source>
        <dbReference type="ARBA" id="ARBA00023242"/>
    </source>
</evidence>
<reference evidence="9 10" key="1">
    <citation type="submission" date="2024-12" db="EMBL/GenBank/DDBJ databases">
        <title>The unique morphological basis and parallel evolutionary history of personate flowers in Penstemon.</title>
        <authorList>
            <person name="Depatie T.H."/>
            <person name="Wessinger C.A."/>
        </authorList>
    </citation>
    <scope>NUCLEOTIDE SEQUENCE [LARGE SCALE GENOMIC DNA]</scope>
    <source>
        <strain evidence="9">WTNN_2</strain>
        <tissue evidence="9">Leaf</tissue>
    </source>
</reference>
<keyword evidence="10" id="KW-1185">Reference proteome</keyword>
<dbReference type="Pfam" id="PF02362">
    <property type="entry name" value="B3"/>
    <property type="match status" value="4"/>
</dbReference>
<evidence type="ECO:0000256" key="2">
    <source>
        <dbReference type="ARBA" id="ARBA00022737"/>
    </source>
</evidence>
<feature type="region of interest" description="Disordered" evidence="7">
    <location>
        <begin position="359"/>
        <end position="379"/>
    </location>
</feature>
<evidence type="ECO:0000313" key="10">
    <source>
        <dbReference type="Proteomes" id="UP001634393"/>
    </source>
</evidence>
<feature type="domain" description="TF-B3" evidence="8">
    <location>
        <begin position="381"/>
        <end position="487"/>
    </location>
</feature>
<dbReference type="CDD" id="cd10017">
    <property type="entry name" value="B3_DNA"/>
    <property type="match status" value="4"/>
</dbReference>
<dbReference type="InterPro" id="IPR015300">
    <property type="entry name" value="DNA-bd_pseudobarrel_sf"/>
</dbReference>
<dbReference type="PANTHER" id="PTHR31674:SF62">
    <property type="entry name" value="B3 DOMAIN-CONTAINING PROTEIN REM14-RELATED"/>
    <property type="match status" value="1"/>
</dbReference>
<dbReference type="SMART" id="SM01019">
    <property type="entry name" value="B3"/>
    <property type="match status" value="4"/>
</dbReference>
<feature type="domain" description="TF-B3" evidence="8">
    <location>
        <begin position="251"/>
        <end position="350"/>
    </location>
</feature>
<dbReference type="PANTHER" id="PTHR31674">
    <property type="entry name" value="B3 DOMAIN-CONTAINING PROTEIN REM-LIKE 3-RELATED"/>
    <property type="match status" value="1"/>
</dbReference>